<gene>
    <name evidence="9" type="ORF">DU505_15825</name>
</gene>
<feature type="transmembrane region" description="Helical" evidence="4">
    <location>
        <begin position="727"/>
        <end position="744"/>
    </location>
</feature>
<dbReference type="InterPro" id="IPR010383">
    <property type="entry name" value="Glyco_hydrolase_94_b-supersand"/>
</dbReference>
<dbReference type="InterPro" id="IPR037018">
    <property type="entry name" value="GH65_N"/>
</dbReference>
<dbReference type="Gene3D" id="1.50.10.10">
    <property type="match status" value="1"/>
</dbReference>
<keyword evidence="4" id="KW-0472">Membrane</keyword>
<name>A0A368TXH0_9GAMM</name>
<reference evidence="9 10" key="1">
    <citation type="submission" date="2018-07" db="EMBL/GenBank/DDBJ databases">
        <title>Halomonas montanilacus sp. nov., isolated from Lake Pengyan on Tibetan Plateau.</title>
        <authorList>
            <person name="Lu H."/>
            <person name="Xing P."/>
            <person name="Wu Q."/>
        </authorList>
    </citation>
    <scope>NUCLEOTIDE SEQUENCE [LARGE SCALE GENOMIC DNA]</scope>
    <source>
        <strain evidence="9 10">PYC7W</strain>
    </source>
</reference>
<dbReference type="InterPro" id="IPR019282">
    <property type="entry name" value="Glycoamylase-like_cons_dom"/>
</dbReference>
<dbReference type="GO" id="GO:0030246">
    <property type="term" value="F:carbohydrate binding"/>
    <property type="evidence" value="ECO:0007669"/>
    <property type="project" value="InterPro"/>
</dbReference>
<feature type="transmembrane region" description="Helical" evidence="4">
    <location>
        <begin position="347"/>
        <end position="372"/>
    </location>
</feature>
<dbReference type="Gene3D" id="1.50.10.140">
    <property type="match status" value="2"/>
</dbReference>
<dbReference type="InterPro" id="IPR001173">
    <property type="entry name" value="Glyco_trans_2-like"/>
</dbReference>
<dbReference type="OrthoDB" id="9769991at2"/>
<feature type="domain" description="Glycosyl hydrolase 94 supersandwich" evidence="5">
    <location>
        <begin position="2035"/>
        <end position="2304"/>
    </location>
</feature>
<dbReference type="InterPro" id="IPR011013">
    <property type="entry name" value="Gal_mutarotase_sf_dom"/>
</dbReference>
<evidence type="ECO:0000313" key="10">
    <source>
        <dbReference type="Proteomes" id="UP000252405"/>
    </source>
</evidence>
<evidence type="ECO:0000259" key="7">
    <source>
        <dbReference type="Pfam" id="PF13632"/>
    </source>
</evidence>
<dbReference type="Gene3D" id="2.60.420.10">
    <property type="entry name" value="Maltose phosphorylase, domain 3"/>
    <property type="match status" value="1"/>
</dbReference>
<feature type="transmembrane region" description="Helical" evidence="4">
    <location>
        <begin position="750"/>
        <end position="771"/>
    </location>
</feature>
<dbReference type="InterPro" id="IPR008928">
    <property type="entry name" value="6-hairpin_glycosidase_sf"/>
</dbReference>
<feature type="domain" description="Glycosyl hydrolase 94 catalytic" evidence="8">
    <location>
        <begin position="2318"/>
        <end position="2741"/>
    </location>
</feature>
<feature type="domain" description="Glycosyl hydrolase 94 supersandwich" evidence="5">
    <location>
        <begin position="1546"/>
        <end position="1809"/>
    </location>
</feature>
<dbReference type="PANTHER" id="PTHR37469:SF2">
    <property type="entry name" value="CELLOBIONIC ACID PHOSPHORYLASE"/>
    <property type="match status" value="1"/>
</dbReference>
<dbReference type="GO" id="GO:0005975">
    <property type="term" value="P:carbohydrate metabolic process"/>
    <property type="evidence" value="ECO:0007669"/>
    <property type="project" value="InterPro"/>
</dbReference>
<dbReference type="Proteomes" id="UP000252405">
    <property type="component" value="Unassembled WGS sequence"/>
</dbReference>
<dbReference type="RefSeq" id="WP_114479961.1">
    <property type="nucleotide sequence ID" value="NZ_QPII01000013.1"/>
</dbReference>
<dbReference type="Pfam" id="PF17167">
    <property type="entry name" value="Glyco_hydro_94"/>
    <property type="match status" value="1"/>
</dbReference>
<evidence type="ECO:0000259" key="8">
    <source>
        <dbReference type="Pfam" id="PF17167"/>
    </source>
</evidence>
<dbReference type="CDD" id="cd11756">
    <property type="entry name" value="GH94N_ChvB_NdvB_1_like"/>
    <property type="match status" value="1"/>
</dbReference>
<dbReference type="Pfam" id="PF06165">
    <property type="entry name" value="GH94_b-supersand"/>
    <property type="match status" value="2"/>
</dbReference>
<evidence type="ECO:0000259" key="5">
    <source>
        <dbReference type="Pfam" id="PF06165"/>
    </source>
</evidence>
<keyword evidence="2" id="KW-0808">Transferase</keyword>
<dbReference type="InterPro" id="IPR052047">
    <property type="entry name" value="GH94_Enzymes"/>
</dbReference>
<evidence type="ECO:0000256" key="4">
    <source>
        <dbReference type="SAM" id="Phobius"/>
    </source>
</evidence>
<evidence type="ECO:0000259" key="6">
    <source>
        <dbReference type="Pfam" id="PF10091"/>
    </source>
</evidence>
<dbReference type="Pfam" id="PF10091">
    <property type="entry name" value="Glycoamylase"/>
    <property type="match status" value="1"/>
</dbReference>
<feature type="transmembrane region" description="Helical" evidence="4">
    <location>
        <begin position="319"/>
        <end position="341"/>
    </location>
</feature>
<feature type="region of interest" description="Disordered" evidence="3">
    <location>
        <begin position="1510"/>
        <end position="1529"/>
    </location>
</feature>
<dbReference type="GO" id="GO:0016757">
    <property type="term" value="F:glycosyltransferase activity"/>
    <property type="evidence" value="ECO:0007669"/>
    <property type="project" value="UniProtKB-KW"/>
</dbReference>
<evidence type="ECO:0000256" key="2">
    <source>
        <dbReference type="ARBA" id="ARBA00022679"/>
    </source>
</evidence>
<dbReference type="Gene3D" id="2.70.98.40">
    <property type="entry name" value="Glycoside hydrolase, family 65, N-terminal domain"/>
    <property type="match status" value="2"/>
</dbReference>
<dbReference type="EMBL" id="QPII01000013">
    <property type="protein sequence ID" value="RCV87783.1"/>
    <property type="molecule type" value="Genomic_DNA"/>
</dbReference>
<keyword evidence="4" id="KW-0812">Transmembrane</keyword>
<sequence>MQLEGTPTDLSIDASARKIADLHHCGSGSPRALASLSGLHAIRDWIPMALAAARESGPDNLAAAEWLLDNHYHARRAVRQVAQDMPGSFYRRLPPLAQSWAGVEAGKPRIYALVHGLLQASRLQLSLSLCVEFLQAYQERSPLNIAELWALPTMLRLVCLEILIGAWGRLFPTVTSPLGISVAVPALEVLDDTECIARALSGLMVISTLQWKDVIDRTSLIEATLRRDPANVYPRMDFETRDAYRRAIETLARPGDMSEWRAAEFLVMRCREVHGDPLRSHVGYWLFDEGRREFEAQLGVHLPLGDAWRRRLKRSAGPLYAASLGVGSAGALGIIALYLWWGGADALQLAAGLALALLPASLLGVALVNALVTQWVPPRTLPKLDFRHGIDADHATVIAMPVLVDHASDVPRLAQQLERHWLANPDPMLQFALLSDLADADAEVTPGDAAIEAALVAAIDTLNARHGGGDGLDAFHLLHRPRRYNPSEDCWMGWERKRGKLEQFNALILRGDLGSYSMTAGAPEALRGVRFVVTVDADTRLPPGSVKRLVGTLAHPLNTARFHPETARVDAGYTILQPRVEISPLEAARSRFARLYAGDASVDIYSRAVSDVYQDLFGVGSFTGKGIYEVEPFSRSLEGCMPENRILSHDLLEGLYGRVGLTSDIVVYESFPADYLEHAARWHRWLRGDWQLLPWLSRQVPGPGGRRIRSPFSALGRWKLLDNLRRSLVPISLVMLALAGWFVLPGSPWVWTALAVLPLAAHLFTDLVTGFARGRRRGAVRGTMRQLREQLGRWVLMVTFLLNDAVIAVDAMGRTLGRLASGRHLLEWRTAAQVAARMGSEDMRHRAWKAMWPATALAALITLGMVLAAPGALAGAVPLLALWVAAPEIAWRLGRRRRVPEDAVPEAGLAFLRLIARRTWLFFETHVRPEDHWLPPDNYQEAPQAGAAHRTSPTNIGMLMLSSLTAWRLGHVGLPELTERLGNMLDSMDRLERHRGHLLNWYETQRLTPLEPRYVSTVDSGNLAVSLITLRQACLDAQCGPAFLPEQWSGLDDALQLLAESLGEVDDPGGSLGGCAALVNEMRETIGQGSADPDGWSALLDDIRDQRLPQFQACLRDLISRADFTPHDSLREVQVWLERTRHHIAVMHRDLQSLQGWRLLAASPPAECAELARSLSEQLSVQLSLGEVAPAIEEVRRRLAHHGYAFGDPVAKHWVEALDAALSQSATAHARLDLALDDIAQRASAWAHGMDFGFLYDASSRLFFIGYNVSRGRMDANHYDLLASEARLTSYFAIAKGDVPLEHWFHLGRPVTRQASGLTLVSWSGSMFEYLMPRLLMRSYRESLMYESDRTAVDIQRQHGEALGIPWGMSESGYAEQDPDQRYRYRAFGVAELGARRGLSLDRVVAPYATLLALPVRPRAALANLHALVELGALGRFGFFEAVDFTPERVPVAGGFTLVRSYMAHHHGMSLAALGNVLCSDRLVTWFHSDPHVATMELLLSERVPWEAPLERPSDQDAAVPGDRRQESAPALHPWVPRTWGGFSSLHALGNGRMTSMVTSAAGGSLGWHRHLLMRALGGTGEAGIGGHVLYLQERHDRYLWSLGGHPFETQGGDPWRVVFHQHQVEFQHREHGIAVSMTVSVAPGDDFEIRYITVVNETDRPRHLSLTSCAEVILAPAVDHARHPAFSRLFVSSSYLAELQGLLFIRRPLDPAKRSPVLLHRLVCDAPEVTIIGFETDRRVFLGRHGDVRRPAALRAGTLAGGTGWVLDPVVALQADLTLEPNLSCSLAFVTIAADTRVAAEETAQRFTTLTALDWALHAAGAQAAGDVHRRGLMPSDLPSVQALLSALLRPEGSGSAAMRGEGETLPGQHDLWALGISGDYPILAVHVGEGHRTALLTTLLAAHRLWRDGGIRIDLVIQHSGIPGYVEPVRDRLMEGVRDAGAQELMGHRGGVHLVSQDPSNQRPAKVIESVAALILDAAGSSLERQLYRQTPIERPVFEPMGAWQWPQLPPLSEPPERRLANGFGRFCPDTGEYVITFQAQDPPPAPWANVLANASFGSIVTEAGLGWSWAENSGENRLTRWHNDPVCDLQAEAIYLRDEMTTQIWTPTPLPAGEGSPCRVRHGIGYTIWDRNGEGLEQELLAFVAVDEPVKLVRLRLRNPSGQTRRITATYFADWLLGGVAGQADPMLAARYDADTHAILARNTRNAEFAGREAFLTSTLAPHSLTTSRSEFLGPGADLRLPDALKRWDLGECRYANGDCCGAFQVHLDIPAGQTAEAVFVLGQGVTGEAARDLVLRWQDPARCLAEFDRLQRAWEGRLGTVQVATPDPAFDLMVNRWLPYQTLSSRLFARAGFYQASGAFGFRDQLQDVMALLHSAPDLARRHILYAAAHQFEEGDVLHWWHPPLGRGVRTRFSDDLLWLPHVTAGYVAATGDVAILSEGAPFLTGPPLGQQEHDHYALFEATAESWPLFDHCERALERAYRLGADGLPLIGTGDWNDGMDRVGAKGRGQSIWLAWFMISTIRGFLKLCTDAGREDLMPNWSGRMTALTEAVEKAGWDGDWYLRALDDDGQPWGAASNQECRIDSIAQSWAVLSGAADPERARGAMHYAAQELMRDNDELVRLLTPPFDITLRDPGYIKAYPPGIRENGGQYSHAAAWFGIAFAQLGEGDRAKQVFDRLNPALHARSPDEVRRYLTEPYVVAADIAGVEPHLGRGGWTWYTGASGWSWRLAVEYILGLRLVSGRLEIAPCLPSAWTGFEARLERPEGSLVIRVEKPEGLSEGTARFSVDGRPCSGRTIEFPDDGKTVEVLVRIEPMADAEVKR</sequence>
<dbReference type="InterPro" id="IPR037824">
    <property type="entry name" value="GH94N_2_NdvB"/>
</dbReference>
<organism evidence="9 10">
    <name type="scientific">Billgrantia montanilacus</name>
    <dbReference type="NCBI Taxonomy" id="2282305"/>
    <lineage>
        <taxon>Bacteria</taxon>
        <taxon>Pseudomonadati</taxon>
        <taxon>Pseudomonadota</taxon>
        <taxon>Gammaproteobacteria</taxon>
        <taxon>Oceanospirillales</taxon>
        <taxon>Halomonadaceae</taxon>
        <taxon>Billgrantia</taxon>
    </lineage>
</organism>
<feature type="domain" description="Glycosyltransferase 2-like" evidence="7">
    <location>
        <begin position="532"/>
        <end position="757"/>
    </location>
</feature>
<comment type="caution">
    <text evidence="9">The sequence shown here is derived from an EMBL/GenBank/DDBJ whole genome shotgun (WGS) entry which is preliminary data.</text>
</comment>
<evidence type="ECO:0000256" key="1">
    <source>
        <dbReference type="ARBA" id="ARBA00022676"/>
    </source>
</evidence>
<dbReference type="SUPFAM" id="SSF48208">
    <property type="entry name" value="Six-hairpin glycosidases"/>
    <property type="match status" value="1"/>
</dbReference>
<keyword evidence="10" id="KW-1185">Reference proteome</keyword>
<dbReference type="InterPro" id="IPR012341">
    <property type="entry name" value="6hp_glycosidase-like_sf"/>
</dbReference>
<keyword evidence="1" id="KW-0328">Glycosyltransferase</keyword>
<proteinExistence type="predicted"/>
<evidence type="ECO:0000313" key="9">
    <source>
        <dbReference type="EMBL" id="RCV87783.1"/>
    </source>
</evidence>
<dbReference type="SMART" id="SM01068">
    <property type="entry name" value="CBM_X"/>
    <property type="match status" value="1"/>
</dbReference>
<accession>A0A368TXH0</accession>
<protein>
    <submittedName>
        <fullName evidence="9">Cellobiose phosphorylase</fullName>
    </submittedName>
</protein>
<dbReference type="SUPFAM" id="SSF74650">
    <property type="entry name" value="Galactose mutarotase-like"/>
    <property type="match status" value="2"/>
</dbReference>
<dbReference type="InterPro" id="IPR033432">
    <property type="entry name" value="GH94_catalytic"/>
</dbReference>
<evidence type="ECO:0000256" key="3">
    <source>
        <dbReference type="SAM" id="MobiDB-lite"/>
    </source>
</evidence>
<feature type="domain" description="Glycoamylase-like" evidence="6">
    <location>
        <begin position="1278"/>
        <end position="1489"/>
    </location>
</feature>
<dbReference type="PANTHER" id="PTHR37469">
    <property type="entry name" value="CELLOBIONIC ACID PHOSPHORYLASE-RELATED"/>
    <property type="match status" value="1"/>
</dbReference>
<keyword evidence="4" id="KW-1133">Transmembrane helix</keyword>
<dbReference type="Pfam" id="PF13632">
    <property type="entry name" value="Glyco_trans_2_3"/>
    <property type="match status" value="1"/>
</dbReference>
<feature type="transmembrane region" description="Helical" evidence="4">
    <location>
        <begin position="850"/>
        <end position="869"/>
    </location>
</feature>